<dbReference type="RefSeq" id="WP_164455481.1">
    <property type="nucleotide sequence ID" value="NZ_JAAIJQ010000100.1"/>
</dbReference>
<evidence type="ECO:0000313" key="2">
    <source>
        <dbReference type="Proteomes" id="UP000483379"/>
    </source>
</evidence>
<dbReference type="PANTHER" id="PTHR34817:SF2">
    <property type="entry name" value="NUCLEOTIDYLTRANSFERASE"/>
    <property type="match status" value="1"/>
</dbReference>
<dbReference type="Proteomes" id="UP000483379">
    <property type="component" value="Unassembled WGS sequence"/>
</dbReference>
<dbReference type="Pfam" id="PF10127">
    <property type="entry name" value="RlaP"/>
    <property type="match status" value="1"/>
</dbReference>
<accession>A0A6M0K476</accession>
<comment type="caution">
    <text evidence="1">The sequence shown here is derived from an EMBL/GenBank/DDBJ whole genome shotgun (WGS) entry which is preliminary data.</text>
</comment>
<dbReference type="AlphaFoldDB" id="A0A6M0K476"/>
<dbReference type="InterPro" id="IPR018775">
    <property type="entry name" value="RlaP"/>
</dbReference>
<name>A0A6M0K476_9GAMM</name>
<keyword evidence="1" id="KW-0808">Transferase</keyword>
<organism evidence="1 2">
    <name type="scientific">Thiorhodococcus minor</name>
    <dbReference type="NCBI Taxonomy" id="57489"/>
    <lineage>
        <taxon>Bacteria</taxon>
        <taxon>Pseudomonadati</taxon>
        <taxon>Pseudomonadota</taxon>
        <taxon>Gammaproteobacteria</taxon>
        <taxon>Chromatiales</taxon>
        <taxon>Chromatiaceae</taxon>
        <taxon>Thiorhodococcus</taxon>
    </lineage>
</organism>
<sequence length="289" mass="32430">MEPTSEHPIDPAIRAEILEQLRAIEAEHRVQVLYACESGSRGWGFASPDSDYDVRFLYVHALPWYLRVAPGRDVIERPLTAVLDINGWELRKALGLLKKGNATLIEWLDSPVVYRADPVFLEALRTLAREVHQPERSFHHYVHMARRNHREFLTREQVRLKKYLYVLRPLLATLWIEQGRGPAPTRFATLVEALIGDPELHAAIDALLRIKRSARESEYGPPQPVIDAFITGELARLEAVPPPRSPPFDGAGLDRLLLETVLNRGLSATADSAGEANGELSGQDTSRGC</sequence>
<gene>
    <name evidence="1" type="ORF">G3446_22440</name>
</gene>
<proteinExistence type="predicted"/>
<dbReference type="GO" id="GO:0016740">
    <property type="term" value="F:transferase activity"/>
    <property type="evidence" value="ECO:0007669"/>
    <property type="project" value="UniProtKB-KW"/>
</dbReference>
<keyword evidence="2" id="KW-1185">Reference proteome</keyword>
<protein>
    <submittedName>
        <fullName evidence="1">Nucleotidyltransferase domain-containing protein</fullName>
    </submittedName>
</protein>
<evidence type="ECO:0000313" key="1">
    <source>
        <dbReference type="EMBL" id="NEV64592.1"/>
    </source>
</evidence>
<dbReference type="PANTHER" id="PTHR34817">
    <property type="entry name" value="NUCLEOTIDYLTRANSFERASE"/>
    <property type="match status" value="1"/>
</dbReference>
<reference evidence="1 2" key="1">
    <citation type="submission" date="2020-02" db="EMBL/GenBank/DDBJ databases">
        <title>Genome sequences of Thiorhodococcus mannitoliphagus and Thiorhodococcus minor, purple sulfur photosynthetic bacteria in the gammaproteobacterial family, Chromatiaceae.</title>
        <authorList>
            <person name="Aviles F.A."/>
            <person name="Meyer T.E."/>
            <person name="Kyndt J.A."/>
        </authorList>
    </citation>
    <scope>NUCLEOTIDE SEQUENCE [LARGE SCALE GENOMIC DNA]</scope>
    <source>
        <strain evidence="1 2">DSM 11518</strain>
    </source>
</reference>
<dbReference type="EMBL" id="JAAIJQ010000100">
    <property type="protein sequence ID" value="NEV64592.1"/>
    <property type="molecule type" value="Genomic_DNA"/>
</dbReference>